<protein>
    <submittedName>
        <fullName evidence="1">Uncharacterized protein</fullName>
    </submittedName>
</protein>
<organism evidence="1 2">
    <name type="scientific">Candidatus Methanogaster sp</name>
    <dbReference type="NCBI Taxonomy" id="3386292"/>
    <lineage>
        <taxon>Archaea</taxon>
        <taxon>Methanobacteriati</taxon>
        <taxon>Methanobacteriota</taxon>
        <taxon>Stenosarchaea group</taxon>
        <taxon>Methanomicrobia</taxon>
        <taxon>Methanosarcinales</taxon>
        <taxon>ANME-2 cluster</taxon>
        <taxon>Candidatus Methanogasteraceae</taxon>
        <taxon>Candidatus Methanogaster</taxon>
    </lineage>
</organism>
<evidence type="ECO:0000313" key="1">
    <source>
        <dbReference type="EMBL" id="PXF60918.1"/>
    </source>
</evidence>
<dbReference type="Proteomes" id="UP000248329">
    <property type="component" value="Unassembled WGS sequence"/>
</dbReference>
<accession>A0AC61L3N3</accession>
<proteinExistence type="predicted"/>
<comment type="caution">
    <text evidence="1">The sequence shown here is derived from an EMBL/GenBank/DDBJ whole genome shotgun (WGS) entry which is preliminary data.</text>
</comment>
<gene>
    <name evidence="1" type="ORF">C4B59_07060</name>
</gene>
<reference evidence="1" key="1">
    <citation type="submission" date="2018-01" db="EMBL/GenBank/DDBJ databases">
        <authorList>
            <person name="Krukenberg V."/>
        </authorList>
    </citation>
    <scope>NUCLEOTIDE SEQUENCE</scope>
    <source>
        <strain evidence="1">E20ANME2</strain>
    </source>
</reference>
<sequence>MTAREKVDLMNKIRVTVSGKIQNVGYRAKVIGIAKDFGLTGFVLNLDDGRVRIIAEGKNGDFGKFLDAIRIKNTLIDVADVEVEHADATGDLADFYKLVGEGETDERLDKASDYLKELIDVTRDGFSGILEKLSETSTEIRGLREAQDVMIEKQDVMIEKQDVMIEKQDVMIEKQDVMIEKQDVMIEKQDVMIEKQDVMIEKQDVMIEKQDVMIEKQDVMIEKQDVMIEKQDVMIEKQDVMIEKQDVMIEKQDVMIEKQDVVIEKQDVMIEKQDVVIDETRGLREDMKGYMDMKFGKIEGELDLIKGALKERGILC</sequence>
<dbReference type="EMBL" id="PQXF01000010">
    <property type="protein sequence ID" value="PXF60918.1"/>
    <property type="molecule type" value="Genomic_DNA"/>
</dbReference>
<evidence type="ECO:0000313" key="2">
    <source>
        <dbReference type="Proteomes" id="UP000248329"/>
    </source>
</evidence>
<name>A0AC61L3N3_9EURY</name>